<name>A0A398B391_9BACI</name>
<reference evidence="1 2" key="1">
    <citation type="submission" date="2018-08" db="EMBL/GenBank/DDBJ databases">
        <title>Bacillus jemisoniae sp. nov., Bacillus chryseoplanitiae sp. nov., Bacillus resnikiae sp. nov., and Bacillus frankliniae sp. nov., isolated from Viking spacecraft and associated surfaces.</title>
        <authorList>
            <person name="Seuylemezian A."/>
            <person name="Vaishampayan P."/>
        </authorList>
    </citation>
    <scope>NUCLEOTIDE SEQUENCE [LARGE SCALE GENOMIC DNA]</scope>
    <source>
        <strain evidence="1 2">JJ-247</strain>
    </source>
</reference>
<dbReference type="Proteomes" id="UP000265816">
    <property type="component" value="Unassembled WGS sequence"/>
</dbReference>
<accession>A0A398B391</accession>
<dbReference type="AlphaFoldDB" id="A0A398B391"/>
<organism evidence="1 2">
    <name type="scientific">Mesobacillus zeae</name>
    <dbReference type="NCBI Taxonomy" id="1917180"/>
    <lineage>
        <taxon>Bacteria</taxon>
        <taxon>Bacillati</taxon>
        <taxon>Bacillota</taxon>
        <taxon>Bacilli</taxon>
        <taxon>Bacillales</taxon>
        <taxon>Bacillaceae</taxon>
        <taxon>Mesobacillus</taxon>
    </lineage>
</organism>
<dbReference type="EMBL" id="QWVT01000021">
    <property type="protein sequence ID" value="RID84429.1"/>
    <property type="molecule type" value="Genomic_DNA"/>
</dbReference>
<protein>
    <submittedName>
        <fullName evidence="1">Uncharacterized protein</fullName>
    </submittedName>
</protein>
<gene>
    <name evidence="1" type="ORF">D1970_12920</name>
</gene>
<keyword evidence="2" id="KW-1185">Reference proteome</keyword>
<sequence length="139" mass="15714">MLGITKKQELFAELSGFKAGSTMYLHKAELCQLLSFIAEHGFDRCKAGLSFGFITEWVDVPPEEFVYSDDSPFYSLHLKNFELKLGSWDGWECYDRAAAFPDERSLVITLENHICSAPGTSRVTLEITLPAHKAVYFSH</sequence>
<evidence type="ECO:0000313" key="2">
    <source>
        <dbReference type="Proteomes" id="UP000265816"/>
    </source>
</evidence>
<proteinExistence type="predicted"/>
<evidence type="ECO:0000313" key="1">
    <source>
        <dbReference type="EMBL" id="RID84429.1"/>
    </source>
</evidence>
<dbReference type="RefSeq" id="WP_119113290.1">
    <property type="nucleotide sequence ID" value="NZ_CBCSEO010000007.1"/>
</dbReference>
<dbReference type="OrthoDB" id="9837798at2"/>
<comment type="caution">
    <text evidence="1">The sequence shown here is derived from an EMBL/GenBank/DDBJ whole genome shotgun (WGS) entry which is preliminary data.</text>
</comment>